<keyword evidence="3" id="KW-1185">Reference proteome</keyword>
<dbReference type="GO" id="GO:0003677">
    <property type="term" value="F:DNA binding"/>
    <property type="evidence" value="ECO:0007669"/>
    <property type="project" value="InterPro"/>
</dbReference>
<accession>A0A4Q9HCS4</accession>
<evidence type="ECO:0000256" key="1">
    <source>
        <dbReference type="SAM" id="MobiDB-lite"/>
    </source>
</evidence>
<dbReference type="OrthoDB" id="8536512at2"/>
<gene>
    <name evidence="2" type="ORF">EYS08_11935</name>
</gene>
<feature type="compositionally biased region" description="Polar residues" evidence="1">
    <location>
        <begin position="304"/>
        <end position="319"/>
    </location>
</feature>
<evidence type="ECO:0008006" key="4">
    <source>
        <dbReference type="Google" id="ProtNLM"/>
    </source>
</evidence>
<evidence type="ECO:0000313" key="3">
    <source>
        <dbReference type="Proteomes" id="UP000291819"/>
    </source>
</evidence>
<reference evidence="2 3" key="1">
    <citation type="submission" date="2019-02" db="EMBL/GenBank/DDBJ databases">
        <title>Pedobacter kyonggii whole genome sequence analysis.</title>
        <authorList>
            <person name="Dahal R.H."/>
        </authorList>
    </citation>
    <scope>NUCLEOTIDE SEQUENCE [LARGE SCALE GENOMIC DNA]</scope>
    <source>
        <strain evidence="2 3">K-4-11-1</strain>
    </source>
</reference>
<dbReference type="InterPro" id="IPR036977">
    <property type="entry name" value="DNA_primase_Znf_CHC2"/>
</dbReference>
<protein>
    <recommendedName>
        <fullName evidence="4">Zinc finger CHC2-type domain-containing protein</fullName>
    </recommendedName>
</protein>
<dbReference type="GO" id="GO:0008270">
    <property type="term" value="F:zinc ion binding"/>
    <property type="evidence" value="ECO:0007669"/>
    <property type="project" value="InterPro"/>
</dbReference>
<dbReference type="Gene3D" id="3.90.580.10">
    <property type="entry name" value="Zinc finger, CHC2-type domain"/>
    <property type="match status" value="1"/>
</dbReference>
<feature type="region of interest" description="Disordered" evidence="1">
    <location>
        <begin position="304"/>
        <end position="325"/>
    </location>
</feature>
<sequence length="325" mass="36679">MLSLDFKKKIMEEHRFDLRKLREETDLVFLLSKLGFEPLKKSGGELFYLSMLRDNDTSPSFCVNEKLGIWYDHGLAKGGSIIDFALAYWPGLHFGQAMERLADISGSLEGLPEKAKPAQIEIPLKHPSYLIREVKETGSNPAVSAYLEQRGISAVSGPYLKEIYYSIKKDNGKRMELFAAGWQNNLGGWEVRNSRFKGCLGKKSMTFLEGNRDSLNIFEGMMDFLSWKLEHPNGDASILILNSVAFLKPAIHFAADYAAIEVFFDHDPSGRKASTEFLKVLPGTIDRSEIYKGYNDYNEKIQQGISGKQLQPDQQQSSFLKGKGR</sequence>
<dbReference type="Pfam" id="PF13155">
    <property type="entry name" value="Toprim_2"/>
    <property type="match status" value="1"/>
</dbReference>
<dbReference type="Proteomes" id="UP000291819">
    <property type="component" value="Unassembled WGS sequence"/>
</dbReference>
<dbReference type="EMBL" id="SIXF01000009">
    <property type="protein sequence ID" value="TBO42229.1"/>
    <property type="molecule type" value="Genomic_DNA"/>
</dbReference>
<dbReference type="SUPFAM" id="SSF57783">
    <property type="entry name" value="Zinc beta-ribbon"/>
    <property type="match status" value="1"/>
</dbReference>
<dbReference type="GO" id="GO:0006260">
    <property type="term" value="P:DNA replication"/>
    <property type="evidence" value="ECO:0007669"/>
    <property type="project" value="InterPro"/>
</dbReference>
<name>A0A4Q9HCS4_9SPHI</name>
<evidence type="ECO:0000313" key="2">
    <source>
        <dbReference type="EMBL" id="TBO42229.1"/>
    </source>
</evidence>
<proteinExistence type="predicted"/>
<comment type="caution">
    <text evidence="2">The sequence shown here is derived from an EMBL/GenBank/DDBJ whole genome shotgun (WGS) entry which is preliminary data.</text>
</comment>
<dbReference type="AlphaFoldDB" id="A0A4Q9HCS4"/>
<organism evidence="2 3">
    <name type="scientific">Pedobacter kyonggii</name>
    <dbReference type="NCBI Taxonomy" id="1926871"/>
    <lineage>
        <taxon>Bacteria</taxon>
        <taxon>Pseudomonadati</taxon>
        <taxon>Bacteroidota</taxon>
        <taxon>Sphingobacteriia</taxon>
        <taxon>Sphingobacteriales</taxon>
        <taxon>Sphingobacteriaceae</taxon>
        <taxon>Pedobacter</taxon>
    </lineage>
</organism>
<dbReference type="Gene3D" id="3.40.1360.10">
    <property type="match status" value="1"/>
</dbReference>